<proteinExistence type="predicted"/>
<dbReference type="Gene3D" id="3.40.50.150">
    <property type="entry name" value="Vaccinia Virus protein VP39"/>
    <property type="match status" value="1"/>
</dbReference>
<dbReference type="PROSITE" id="PS51682">
    <property type="entry name" value="SAM_OMT_I"/>
    <property type="match status" value="1"/>
</dbReference>
<dbReference type="Proteomes" id="UP000323242">
    <property type="component" value="Unassembled WGS sequence"/>
</dbReference>
<reference evidence="4 5" key="1">
    <citation type="submission" date="2019-08" db="EMBL/GenBank/DDBJ databases">
        <title>Draft genome for granaticin producer strain Streptomyces parvus C05.</title>
        <authorList>
            <person name="Gonzalez-Pimentel J.L."/>
        </authorList>
    </citation>
    <scope>NUCLEOTIDE SEQUENCE [LARGE SCALE GENOMIC DNA]</scope>
    <source>
        <strain evidence="4 5">C05</strain>
    </source>
</reference>
<gene>
    <name evidence="4" type="ORF">FY004_07390</name>
</gene>
<dbReference type="GO" id="GO:0032259">
    <property type="term" value="P:methylation"/>
    <property type="evidence" value="ECO:0007669"/>
    <property type="project" value="UniProtKB-KW"/>
</dbReference>
<dbReference type="EMBL" id="VSZQ01000028">
    <property type="protein sequence ID" value="TYR65206.1"/>
    <property type="molecule type" value="Genomic_DNA"/>
</dbReference>
<dbReference type="Pfam" id="PF01596">
    <property type="entry name" value="Methyltransf_3"/>
    <property type="match status" value="1"/>
</dbReference>
<dbReference type="CDD" id="cd02440">
    <property type="entry name" value="AdoMet_MTases"/>
    <property type="match status" value="1"/>
</dbReference>
<evidence type="ECO:0000313" key="5">
    <source>
        <dbReference type="Proteomes" id="UP000323242"/>
    </source>
</evidence>
<dbReference type="AlphaFoldDB" id="A0A5D4JK52"/>
<protein>
    <submittedName>
        <fullName evidence="4">SAM-dependent methyltransferase</fullName>
    </submittedName>
</protein>
<dbReference type="RefSeq" id="WP_107413935.1">
    <property type="nucleotide sequence ID" value="NZ_JBEPBR010000014.1"/>
</dbReference>
<keyword evidence="1 4" id="KW-0489">Methyltransferase</keyword>
<keyword evidence="5" id="KW-1185">Reference proteome</keyword>
<evidence type="ECO:0000313" key="4">
    <source>
        <dbReference type="EMBL" id="TYR65206.1"/>
    </source>
</evidence>
<accession>A0A5D4JK52</accession>
<keyword evidence="3" id="KW-0949">S-adenosyl-L-methionine</keyword>
<dbReference type="GO" id="GO:0008171">
    <property type="term" value="F:O-methyltransferase activity"/>
    <property type="evidence" value="ECO:0007669"/>
    <property type="project" value="InterPro"/>
</dbReference>
<keyword evidence="2 4" id="KW-0808">Transferase</keyword>
<sequence length="221" mass="24229">MRPTLVSETLHEYIVENSLPVDDVQRALMERTAAVGDRARMRIGTPQGTFFTFLAQMMSARKAIEVGTFTGYSALSIARGLPADGHLLTCDVSEEWTAIAQQAWKEAGVSDRIELRLGPALDTLRSLPTDPEWDLAFIDADKANYTAYYEELVPRMRPGGVILVDNVLWFSTVVDDPEGEGAPMRAFNAHVAADPRVEAVILSIGDGVTVVRKKAQDPGRP</sequence>
<organism evidence="4 5">
    <name type="scientific">Streptomyces parvus</name>
    <dbReference type="NCBI Taxonomy" id="66428"/>
    <lineage>
        <taxon>Bacteria</taxon>
        <taxon>Bacillati</taxon>
        <taxon>Actinomycetota</taxon>
        <taxon>Actinomycetes</taxon>
        <taxon>Kitasatosporales</taxon>
        <taxon>Streptomycetaceae</taxon>
        <taxon>Streptomyces</taxon>
    </lineage>
</organism>
<evidence type="ECO:0000256" key="3">
    <source>
        <dbReference type="ARBA" id="ARBA00022691"/>
    </source>
</evidence>
<dbReference type="PANTHER" id="PTHR10509">
    <property type="entry name" value="O-METHYLTRANSFERASE-RELATED"/>
    <property type="match status" value="1"/>
</dbReference>
<name>A0A5D4JK52_9ACTN</name>
<evidence type="ECO:0000256" key="2">
    <source>
        <dbReference type="ARBA" id="ARBA00022679"/>
    </source>
</evidence>
<dbReference type="GO" id="GO:0008757">
    <property type="term" value="F:S-adenosylmethionine-dependent methyltransferase activity"/>
    <property type="evidence" value="ECO:0007669"/>
    <property type="project" value="TreeGrafter"/>
</dbReference>
<dbReference type="InterPro" id="IPR050362">
    <property type="entry name" value="Cation-dep_OMT"/>
</dbReference>
<dbReference type="SUPFAM" id="SSF53335">
    <property type="entry name" value="S-adenosyl-L-methionine-dependent methyltransferases"/>
    <property type="match status" value="1"/>
</dbReference>
<comment type="caution">
    <text evidence="4">The sequence shown here is derived from an EMBL/GenBank/DDBJ whole genome shotgun (WGS) entry which is preliminary data.</text>
</comment>
<dbReference type="PANTHER" id="PTHR10509:SF14">
    <property type="entry name" value="CAFFEOYL-COA O-METHYLTRANSFERASE 3-RELATED"/>
    <property type="match status" value="1"/>
</dbReference>
<dbReference type="InterPro" id="IPR029063">
    <property type="entry name" value="SAM-dependent_MTases_sf"/>
</dbReference>
<evidence type="ECO:0000256" key="1">
    <source>
        <dbReference type="ARBA" id="ARBA00022603"/>
    </source>
</evidence>
<dbReference type="InterPro" id="IPR002935">
    <property type="entry name" value="SAM_O-MeTrfase"/>
</dbReference>